<keyword evidence="3" id="KW-1185">Reference proteome</keyword>
<name>A0A9W8UXY1_9HYPO</name>
<evidence type="ECO:0000313" key="3">
    <source>
        <dbReference type="Proteomes" id="UP001152087"/>
    </source>
</evidence>
<evidence type="ECO:0000313" key="2">
    <source>
        <dbReference type="EMBL" id="KAJ4184658.1"/>
    </source>
</evidence>
<feature type="compositionally biased region" description="Basic and acidic residues" evidence="1">
    <location>
        <begin position="1"/>
        <end position="17"/>
    </location>
</feature>
<evidence type="ECO:0000256" key="1">
    <source>
        <dbReference type="SAM" id="MobiDB-lite"/>
    </source>
</evidence>
<accession>A0A9W8UXY1</accession>
<feature type="region of interest" description="Disordered" evidence="1">
    <location>
        <begin position="1"/>
        <end position="53"/>
    </location>
</feature>
<dbReference type="AlphaFoldDB" id="A0A9W8UXY1"/>
<proteinExistence type="predicted"/>
<protein>
    <submittedName>
        <fullName evidence="2">Uncharacterized protein</fullName>
    </submittedName>
</protein>
<reference evidence="2" key="1">
    <citation type="submission" date="2022-09" db="EMBL/GenBank/DDBJ databases">
        <title>Fusarium specimens isolated from Avocado Roots.</title>
        <authorList>
            <person name="Stajich J."/>
            <person name="Roper C."/>
            <person name="Heimlech-Rivalta G."/>
        </authorList>
    </citation>
    <scope>NUCLEOTIDE SEQUENCE</scope>
    <source>
        <strain evidence="2">A02</strain>
    </source>
</reference>
<dbReference type="EMBL" id="JAOQAV010000026">
    <property type="protein sequence ID" value="KAJ4184658.1"/>
    <property type="molecule type" value="Genomic_DNA"/>
</dbReference>
<comment type="caution">
    <text evidence="2">The sequence shown here is derived from an EMBL/GenBank/DDBJ whole genome shotgun (WGS) entry which is preliminary data.</text>
</comment>
<organism evidence="2 3">
    <name type="scientific">Fusarium falciforme</name>
    <dbReference type="NCBI Taxonomy" id="195108"/>
    <lineage>
        <taxon>Eukaryota</taxon>
        <taxon>Fungi</taxon>
        <taxon>Dikarya</taxon>
        <taxon>Ascomycota</taxon>
        <taxon>Pezizomycotina</taxon>
        <taxon>Sordariomycetes</taxon>
        <taxon>Hypocreomycetidae</taxon>
        <taxon>Hypocreales</taxon>
        <taxon>Nectriaceae</taxon>
        <taxon>Fusarium</taxon>
        <taxon>Fusarium solani species complex</taxon>
    </lineage>
</organism>
<gene>
    <name evidence="2" type="ORF">NW755_009113</name>
</gene>
<sequence>MAQKKEKSSERTNRAEEINQWVQEGPYPPPSDDENNTTQTGPSFETKWNALVE</sequence>
<dbReference type="Proteomes" id="UP001152087">
    <property type="component" value="Unassembled WGS sequence"/>
</dbReference>